<dbReference type="InterPro" id="IPR050545">
    <property type="entry name" value="Mycobact_MmpL"/>
</dbReference>
<evidence type="ECO:0000256" key="2">
    <source>
        <dbReference type="ARBA" id="ARBA00022475"/>
    </source>
</evidence>
<feature type="transmembrane region" description="Helical" evidence="6">
    <location>
        <begin position="281"/>
        <end position="302"/>
    </location>
</feature>
<feature type="transmembrane region" description="Helical" evidence="6">
    <location>
        <begin position="698"/>
        <end position="716"/>
    </location>
</feature>
<feature type="transmembrane region" description="Helical" evidence="6">
    <location>
        <begin position="255"/>
        <end position="274"/>
    </location>
</feature>
<comment type="subcellular location">
    <subcellularLocation>
        <location evidence="1">Cell membrane</location>
        <topology evidence="1">Multi-pass membrane protein</topology>
    </subcellularLocation>
</comment>
<feature type="transmembrane region" description="Helical" evidence="6">
    <location>
        <begin position="308"/>
        <end position="329"/>
    </location>
</feature>
<feature type="transmembrane region" description="Helical" evidence="6">
    <location>
        <begin position="382"/>
        <end position="401"/>
    </location>
</feature>
<proteinExistence type="predicted"/>
<organism evidence="8 9">
    <name type="scientific">Oryzomicrobium terrae</name>
    <dbReference type="NCBI Taxonomy" id="1735038"/>
    <lineage>
        <taxon>Bacteria</taxon>
        <taxon>Pseudomonadati</taxon>
        <taxon>Pseudomonadota</taxon>
        <taxon>Betaproteobacteria</taxon>
        <taxon>Rhodocyclales</taxon>
        <taxon>Rhodocyclaceae</taxon>
        <taxon>Oryzomicrobium</taxon>
    </lineage>
</organism>
<name>A0A5C1E968_9RHOO</name>
<dbReference type="EMBL" id="CP022579">
    <property type="protein sequence ID" value="QEL65521.1"/>
    <property type="molecule type" value="Genomic_DNA"/>
</dbReference>
<keyword evidence="5 6" id="KW-0472">Membrane</keyword>
<keyword evidence="2" id="KW-1003">Cell membrane</keyword>
<gene>
    <name evidence="8" type="ORF">OTERR_20450</name>
</gene>
<keyword evidence="3 6" id="KW-0812">Transmembrane</keyword>
<dbReference type="Proteomes" id="UP000323671">
    <property type="component" value="Chromosome"/>
</dbReference>
<dbReference type="PANTHER" id="PTHR33406">
    <property type="entry name" value="MEMBRANE PROTEIN MJ1562-RELATED"/>
    <property type="match status" value="1"/>
</dbReference>
<dbReference type="SUPFAM" id="SSF82866">
    <property type="entry name" value="Multidrug efflux transporter AcrB transmembrane domain"/>
    <property type="match status" value="2"/>
</dbReference>
<evidence type="ECO:0000313" key="9">
    <source>
        <dbReference type="Proteomes" id="UP000323671"/>
    </source>
</evidence>
<dbReference type="AlphaFoldDB" id="A0A5C1E968"/>
<feature type="transmembrane region" description="Helical" evidence="6">
    <location>
        <begin position="666"/>
        <end position="686"/>
    </location>
</feature>
<evidence type="ECO:0000256" key="5">
    <source>
        <dbReference type="ARBA" id="ARBA00023136"/>
    </source>
</evidence>
<feature type="transmembrane region" description="Helical" evidence="6">
    <location>
        <begin position="776"/>
        <end position="799"/>
    </location>
</feature>
<dbReference type="Pfam" id="PF03176">
    <property type="entry name" value="MMPL"/>
    <property type="match status" value="1"/>
</dbReference>
<feature type="transmembrane region" description="Helical" evidence="6">
    <location>
        <begin position="722"/>
        <end position="740"/>
    </location>
</feature>
<feature type="transmembrane region" description="Helical" evidence="6">
    <location>
        <begin position="359"/>
        <end position="376"/>
    </location>
</feature>
<evidence type="ECO:0000313" key="8">
    <source>
        <dbReference type="EMBL" id="QEL65521.1"/>
    </source>
</evidence>
<sequence>MSRALLRPRITALVLWLVFVASCLAVVARSHFTADLTAFLPKTPTAEQQLLVDQLKDGVVSRLILVGIEGGDAATRATLSKALGASLRQDKQFSAVANGESVGLERDRELLFAHRYALSPAVTPERFSEAGLHDAIAESIDLLASPAGLLLKSLLTRDPTGEIVQLLGQLDSGQRPPSSHGVWASRNGDRALLVVQTNAAGADTDAQETAITTLRQAFSAAQEQVGTATARDARVVMTGPGVFSVSSRATIKEEVARLSLISTGLIATLLLLIYRSLPALVLGLLPVASAALAGVAAVSLGFGLVHGITLGFGTTLIGEAVDYAIYLFVQSENRNQGNTADSSGADTGWVKAFWPTIRLGVLTSVCGFAALLFSGFPGLAQLGLYSIAGLLAAALITRYVLPYLLPRNFRIRDVTPLGLRLAGLIAFAPRLRWPLILLSVAALAVITQHHDRLWSRELGVLSPVAAADQQLDTELRADLGAPDVRYLVVVSASDSEAALQQAERVGRRLDALVEEGELAGYESPARYLPSTATQARRLASLPEADELRRRLAVAVADQPLRAERLAPFIADVEAARRQPPLALADLEGSSLALAVDSMLVRHQEAGQPDRVTALLPLKAPRSGPHANAVDVARIKAALAEEQTASPQAAILLVDMKGEMENLYASYLHEAILLSLAGVGVIVALLTATLRSARRVGQILAPLFGAVVTVTAGLLLAGQQLTILHLIGLLLIVAVGSNYALFFNQGALAPRTLASIFLANLTTVAGFGVLGLSSVPILIAIGATVGPGVVLALLFSAILAQRRPA</sequence>
<keyword evidence="4 6" id="KW-1133">Transmembrane helix</keyword>
<feature type="domain" description="Membrane transport protein MMPL" evidence="7">
    <location>
        <begin position="179"/>
        <end position="405"/>
    </location>
</feature>
<dbReference type="PROSITE" id="PS51257">
    <property type="entry name" value="PROKAR_LIPOPROTEIN"/>
    <property type="match status" value="1"/>
</dbReference>
<dbReference type="GO" id="GO:0005886">
    <property type="term" value="C:plasma membrane"/>
    <property type="evidence" value="ECO:0007669"/>
    <property type="project" value="UniProtKB-SubCell"/>
</dbReference>
<reference evidence="8 9" key="1">
    <citation type="submission" date="2017-07" db="EMBL/GenBank/DDBJ databases">
        <title>Complete genome sequence of Oryzomicrobium terrae TPP412.</title>
        <authorList>
            <person name="Chiu L.-W."/>
            <person name="Lo K.-J."/>
            <person name="Tsai Y.-M."/>
            <person name="Lin S.-S."/>
            <person name="Kuo C.-H."/>
            <person name="Liu C.-T."/>
        </authorList>
    </citation>
    <scope>NUCLEOTIDE SEQUENCE [LARGE SCALE GENOMIC DNA]</scope>
    <source>
        <strain evidence="8 9">TPP412</strain>
    </source>
</reference>
<protein>
    <recommendedName>
        <fullName evidence="7">Membrane transport protein MMPL domain-containing protein</fullName>
    </recommendedName>
</protein>
<dbReference type="KEGG" id="otr:OTERR_20450"/>
<feature type="transmembrane region" description="Helical" evidence="6">
    <location>
        <begin position="752"/>
        <end position="770"/>
    </location>
</feature>
<dbReference type="Gene3D" id="1.20.1640.10">
    <property type="entry name" value="Multidrug efflux transporter AcrB transmembrane domain"/>
    <property type="match status" value="2"/>
</dbReference>
<evidence type="ECO:0000256" key="6">
    <source>
        <dbReference type="SAM" id="Phobius"/>
    </source>
</evidence>
<dbReference type="InterPro" id="IPR004869">
    <property type="entry name" value="MMPL_dom"/>
</dbReference>
<keyword evidence="9" id="KW-1185">Reference proteome</keyword>
<accession>A0A5C1E968</accession>
<evidence type="ECO:0000256" key="1">
    <source>
        <dbReference type="ARBA" id="ARBA00004651"/>
    </source>
</evidence>
<evidence type="ECO:0000256" key="4">
    <source>
        <dbReference type="ARBA" id="ARBA00022989"/>
    </source>
</evidence>
<evidence type="ECO:0000256" key="3">
    <source>
        <dbReference type="ARBA" id="ARBA00022692"/>
    </source>
</evidence>
<dbReference type="PANTHER" id="PTHR33406:SF13">
    <property type="entry name" value="MEMBRANE PROTEIN YDFJ"/>
    <property type="match status" value="1"/>
</dbReference>
<dbReference type="RefSeq" id="WP_149425708.1">
    <property type="nucleotide sequence ID" value="NZ_CP022579.1"/>
</dbReference>
<evidence type="ECO:0000259" key="7">
    <source>
        <dbReference type="Pfam" id="PF03176"/>
    </source>
</evidence>